<feature type="compositionally biased region" description="Polar residues" evidence="2">
    <location>
        <begin position="64"/>
        <end position="84"/>
    </location>
</feature>
<keyword evidence="1" id="KW-0175">Coiled coil</keyword>
<dbReference type="Proteomes" id="UP001432322">
    <property type="component" value="Unassembled WGS sequence"/>
</dbReference>
<dbReference type="AlphaFoldDB" id="A0AAV5WX62"/>
<organism evidence="3 4">
    <name type="scientific">Pristionchus fissidentatus</name>
    <dbReference type="NCBI Taxonomy" id="1538716"/>
    <lineage>
        <taxon>Eukaryota</taxon>
        <taxon>Metazoa</taxon>
        <taxon>Ecdysozoa</taxon>
        <taxon>Nematoda</taxon>
        <taxon>Chromadorea</taxon>
        <taxon>Rhabditida</taxon>
        <taxon>Rhabditina</taxon>
        <taxon>Diplogasteromorpha</taxon>
        <taxon>Diplogasteroidea</taxon>
        <taxon>Neodiplogasteridae</taxon>
        <taxon>Pristionchus</taxon>
    </lineage>
</organism>
<protein>
    <recommendedName>
        <fullName evidence="5">RING-type domain-containing protein</fullName>
    </recommendedName>
</protein>
<reference evidence="3" key="1">
    <citation type="submission" date="2023-10" db="EMBL/GenBank/DDBJ databases">
        <title>Genome assembly of Pristionchus species.</title>
        <authorList>
            <person name="Yoshida K."/>
            <person name="Sommer R.J."/>
        </authorList>
    </citation>
    <scope>NUCLEOTIDE SEQUENCE</scope>
    <source>
        <strain evidence="3">RS5133</strain>
    </source>
</reference>
<feature type="coiled-coil region" evidence="1">
    <location>
        <begin position="19"/>
        <end position="51"/>
    </location>
</feature>
<feature type="non-terminal residue" evidence="3">
    <location>
        <position position="1"/>
    </location>
</feature>
<gene>
    <name evidence="3" type="ORF">PFISCL1PPCAC_26546</name>
</gene>
<feature type="region of interest" description="Disordered" evidence="2">
    <location>
        <begin position="1013"/>
        <end position="1035"/>
    </location>
</feature>
<feature type="non-terminal residue" evidence="3">
    <location>
        <position position="1056"/>
    </location>
</feature>
<accession>A0AAV5WX62</accession>
<comment type="caution">
    <text evidence="3">The sequence shown here is derived from an EMBL/GenBank/DDBJ whole genome shotgun (WGS) entry which is preliminary data.</text>
</comment>
<evidence type="ECO:0008006" key="5">
    <source>
        <dbReference type="Google" id="ProtNLM"/>
    </source>
</evidence>
<feature type="compositionally biased region" description="Basic and acidic residues" evidence="2">
    <location>
        <begin position="1024"/>
        <end position="1035"/>
    </location>
</feature>
<dbReference type="EMBL" id="BTSY01000007">
    <property type="protein sequence ID" value="GMT35249.1"/>
    <property type="molecule type" value="Genomic_DNA"/>
</dbReference>
<evidence type="ECO:0000313" key="3">
    <source>
        <dbReference type="EMBL" id="GMT35249.1"/>
    </source>
</evidence>
<evidence type="ECO:0000256" key="2">
    <source>
        <dbReference type="SAM" id="MobiDB-lite"/>
    </source>
</evidence>
<keyword evidence="4" id="KW-1185">Reference proteome</keyword>
<proteinExistence type="predicted"/>
<sequence>ISEMGTLETITALSDTQRASMLEDALRTAELKKAKLEEEEESEIVESAEDSINRIARPPKHMQPVSQASQPSRLLHQQPSTSKGTHLGSRGIGQKQVRVCMTKVPMSSARTLQTAMRPRGTEHNIEARHSFNAYEKCFEKCEACARSLAGCITPGAADGQPDAIIFTCGHVVCNSCKLKSMVEQKLTTADRVPHKCLICREAVVPIILPSREKVNQATCHAPYCLGEEFAEPRRRCLTCQMRLCETCVPLHDIRYPGKKHQMQIDPKITVNPSRPFTFCHRHQRPVEARCSCGEMVCVQCENNFETKKGDYPVDKHYKIPMMEVDIALEDEMLDVATTIEQFKEMRKAVEYRRDRIMETVDRTNNEIALHFNQIILQAIQRCFDVMTAVKQSAVPQYNSTNELLKEINTAERKIVMGTMIDERSRESHNIASESVAAYARQAAYALCKAPLKEISKLEDRAFAYENEVIDITLPSIDTTSILESIGQWCEKICYDFGNEQELVLDKTAPLPVLSIVGGSAIHDMALTGNIEGSRIPLRLHTALDHFTDLHEQRFGGPEYTGNRIFAKKRFLPFQLGMRVPPDATFTSQQANDRQAYERMVVSRLGLMNVGPKIFGGYKKIFNLTNTTTKLPEIYARTPNLAPIWGVDEYAQAAKEKDTFMMHRKSAASVARFKAVKTAAAGPTIMRKDVVVTGSVRLTESDQSGNGILNRKSTLFTNSIPNGIQTSSSTLPANGDATKKEIKEEIPDEEDDSVKVTNQKLRNPAIPPPKPLIVQKEEELDDYEDDTDMDLAGPSTSTAHLANHNQLLPTTNYVARAPFVQFTPYTINQQSAFRRRGPPAILSHSSSLPHQSHDAHSYAKNAGKGTLNVHHTVPAIKVPSVFKAKITETNVPLNSQSSSTGFPVLFKPNARKTWEWPPRKPENYVDLVRRIDQIARPSRGTMGVGEDTMWNNLTDDERDRLRAAAMTRAYNPKKNDTIGCFVCDLFREKEGRDPTWQCNGCVYVGRPITPVMKRQYDGPSSSKKARIEMGDKMETRGIARAEAERLKEIARAKRRTG</sequence>
<evidence type="ECO:0000313" key="4">
    <source>
        <dbReference type="Proteomes" id="UP001432322"/>
    </source>
</evidence>
<feature type="region of interest" description="Disordered" evidence="2">
    <location>
        <begin position="59"/>
        <end position="93"/>
    </location>
</feature>
<name>A0AAV5WX62_9BILA</name>
<evidence type="ECO:0000256" key="1">
    <source>
        <dbReference type="SAM" id="Coils"/>
    </source>
</evidence>